<protein>
    <submittedName>
        <fullName evidence="2">Roadblock/LC7 domain-containing protein</fullName>
    </submittedName>
</protein>
<evidence type="ECO:0000259" key="1">
    <source>
        <dbReference type="SMART" id="SM00960"/>
    </source>
</evidence>
<reference evidence="2" key="1">
    <citation type="submission" date="2021-03" db="EMBL/GenBank/DDBJ databases">
        <authorList>
            <person name="Kanchanasin P."/>
            <person name="Saeng-In P."/>
            <person name="Phongsopitanun W."/>
            <person name="Yuki M."/>
            <person name="Kudo T."/>
            <person name="Ohkuma M."/>
            <person name="Tanasupawat S."/>
        </authorList>
    </citation>
    <scope>NUCLEOTIDE SEQUENCE</scope>
    <source>
        <strain evidence="2">GKU 128</strain>
    </source>
</reference>
<gene>
    <name evidence="2" type="ORF">J4573_14490</name>
</gene>
<dbReference type="Gene3D" id="3.30.450.30">
    <property type="entry name" value="Dynein light chain 2a, cytoplasmic"/>
    <property type="match status" value="1"/>
</dbReference>
<dbReference type="SMART" id="SM00960">
    <property type="entry name" value="Robl_LC7"/>
    <property type="match status" value="1"/>
</dbReference>
<evidence type="ECO:0000313" key="2">
    <source>
        <dbReference type="EMBL" id="MBO2448310.1"/>
    </source>
</evidence>
<dbReference type="SUPFAM" id="SSF103196">
    <property type="entry name" value="Roadblock/LC7 domain"/>
    <property type="match status" value="1"/>
</dbReference>
<name>A0A939P9C7_9ACTN</name>
<sequence>MTQSDIGGELGWMLDDLVDRVGEVRKALVLSRDGLIMGATRGMTREDAEFLAALAAGFFSLASGARDHLDAGDVRQAVIELDEGLFFVVPAGVGSCLALLSRAGSNAGLVSYEMTMLVKRVSRHLAAKPRNAGLGAE</sequence>
<feature type="domain" description="Roadblock/LAMTOR2" evidence="1">
    <location>
        <begin position="11"/>
        <end position="101"/>
    </location>
</feature>
<dbReference type="Proteomes" id="UP000669179">
    <property type="component" value="Unassembled WGS sequence"/>
</dbReference>
<dbReference type="AlphaFoldDB" id="A0A939P9C7"/>
<keyword evidence="3" id="KW-1185">Reference proteome</keyword>
<comment type="caution">
    <text evidence="2">The sequence shown here is derived from an EMBL/GenBank/DDBJ whole genome shotgun (WGS) entry which is preliminary data.</text>
</comment>
<organism evidence="2 3">
    <name type="scientific">Actinomadura barringtoniae</name>
    <dbReference type="NCBI Taxonomy" id="1427535"/>
    <lineage>
        <taxon>Bacteria</taxon>
        <taxon>Bacillati</taxon>
        <taxon>Actinomycetota</taxon>
        <taxon>Actinomycetes</taxon>
        <taxon>Streptosporangiales</taxon>
        <taxon>Thermomonosporaceae</taxon>
        <taxon>Actinomadura</taxon>
    </lineage>
</organism>
<dbReference type="PANTHER" id="PTHR36222:SF1">
    <property type="entry name" value="SERINE PROTEASE INHIBITOR RV3364C"/>
    <property type="match status" value="1"/>
</dbReference>
<dbReference type="EMBL" id="JAGEOJ010000005">
    <property type="protein sequence ID" value="MBO2448310.1"/>
    <property type="molecule type" value="Genomic_DNA"/>
</dbReference>
<proteinExistence type="predicted"/>
<dbReference type="InterPro" id="IPR053141">
    <property type="entry name" value="Mycobact_SerProt_Inhib_Rv3364c"/>
</dbReference>
<accession>A0A939P9C7</accession>
<dbReference type="Pfam" id="PF03259">
    <property type="entry name" value="Robl_LC7"/>
    <property type="match status" value="1"/>
</dbReference>
<dbReference type="RefSeq" id="WP_208255950.1">
    <property type="nucleotide sequence ID" value="NZ_JAGEOJ010000005.1"/>
</dbReference>
<dbReference type="PANTHER" id="PTHR36222">
    <property type="entry name" value="SERINE PROTEASE INHIBITOR RV3364C"/>
    <property type="match status" value="1"/>
</dbReference>
<dbReference type="InterPro" id="IPR004942">
    <property type="entry name" value="Roadblock/LAMTOR2_dom"/>
</dbReference>
<evidence type="ECO:0000313" key="3">
    <source>
        <dbReference type="Proteomes" id="UP000669179"/>
    </source>
</evidence>